<evidence type="ECO:0000313" key="3">
    <source>
        <dbReference type="Proteomes" id="UP001066276"/>
    </source>
</evidence>
<comment type="caution">
    <text evidence="2">The sequence shown here is derived from an EMBL/GenBank/DDBJ whole genome shotgun (WGS) entry which is preliminary data.</text>
</comment>
<protein>
    <submittedName>
        <fullName evidence="2">Uncharacterized protein</fullName>
    </submittedName>
</protein>
<feature type="compositionally biased region" description="Polar residues" evidence="1">
    <location>
        <begin position="27"/>
        <end position="42"/>
    </location>
</feature>
<dbReference type="EMBL" id="JANPWB010000010">
    <property type="protein sequence ID" value="KAJ1142112.1"/>
    <property type="molecule type" value="Genomic_DNA"/>
</dbReference>
<sequence length="95" mass="10767">MASGLPRRSGLEEAQLRGQRLRQTRTPDPSGSTRRTMLTESHSLWARKHHRTREAPKKRQAATTGAVNAHAWCGDCATERNKEELPEKKADFMDN</sequence>
<evidence type="ECO:0000256" key="1">
    <source>
        <dbReference type="SAM" id="MobiDB-lite"/>
    </source>
</evidence>
<reference evidence="2" key="1">
    <citation type="journal article" date="2022" name="bioRxiv">
        <title>Sequencing and chromosome-scale assembly of the giantPleurodeles waltlgenome.</title>
        <authorList>
            <person name="Brown T."/>
            <person name="Elewa A."/>
            <person name="Iarovenko S."/>
            <person name="Subramanian E."/>
            <person name="Araus A.J."/>
            <person name="Petzold A."/>
            <person name="Susuki M."/>
            <person name="Suzuki K.-i.T."/>
            <person name="Hayashi T."/>
            <person name="Toyoda A."/>
            <person name="Oliveira C."/>
            <person name="Osipova E."/>
            <person name="Leigh N.D."/>
            <person name="Simon A."/>
            <person name="Yun M.H."/>
        </authorList>
    </citation>
    <scope>NUCLEOTIDE SEQUENCE</scope>
    <source>
        <strain evidence="2">20211129_DDA</strain>
        <tissue evidence="2">Liver</tissue>
    </source>
</reference>
<name>A0AAV7QRR8_PLEWA</name>
<dbReference type="AlphaFoldDB" id="A0AAV7QRR8"/>
<evidence type="ECO:0000313" key="2">
    <source>
        <dbReference type="EMBL" id="KAJ1142112.1"/>
    </source>
</evidence>
<keyword evidence="3" id="KW-1185">Reference proteome</keyword>
<proteinExistence type="predicted"/>
<feature type="region of interest" description="Disordered" evidence="1">
    <location>
        <begin position="1"/>
        <end position="70"/>
    </location>
</feature>
<gene>
    <name evidence="2" type="ORF">NDU88_008439</name>
</gene>
<feature type="compositionally biased region" description="Basic residues" evidence="1">
    <location>
        <begin position="45"/>
        <end position="60"/>
    </location>
</feature>
<dbReference type="Proteomes" id="UP001066276">
    <property type="component" value="Chromosome 6"/>
</dbReference>
<accession>A0AAV7QRR8</accession>
<organism evidence="2 3">
    <name type="scientific">Pleurodeles waltl</name>
    <name type="common">Iberian ribbed newt</name>
    <dbReference type="NCBI Taxonomy" id="8319"/>
    <lineage>
        <taxon>Eukaryota</taxon>
        <taxon>Metazoa</taxon>
        <taxon>Chordata</taxon>
        <taxon>Craniata</taxon>
        <taxon>Vertebrata</taxon>
        <taxon>Euteleostomi</taxon>
        <taxon>Amphibia</taxon>
        <taxon>Batrachia</taxon>
        <taxon>Caudata</taxon>
        <taxon>Salamandroidea</taxon>
        <taxon>Salamandridae</taxon>
        <taxon>Pleurodelinae</taxon>
        <taxon>Pleurodeles</taxon>
    </lineage>
</organism>